<reference evidence="7" key="1">
    <citation type="submission" date="2019-10" db="EMBL/GenBank/DDBJ databases">
        <authorList>
            <person name="Zhang R."/>
            <person name="Pan Y."/>
            <person name="Wang J."/>
            <person name="Ma R."/>
            <person name="Yu S."/>
        </authorList>
    </citation>
    <scope>NUCLEOTIDE SEQUENCE</scope>
    <source>
        <strain evidence="7">LA-IB0</strain>
        <tissue evidence="7">Leaf</tissue>
    </source>
</reference>
<dbReference type="InterPro" id="IPR044837">
    <property type="entry name" value="REM16-like"/>
</dbReference>
<dbReference type="PANTHER" id="PTHR31391">
    <property type="entry name" value="B3 DOMAIN-CONTAINING PROTEIN OS11G0197600-RELATED"/>
    <property type="match status" value="1"/>
</dbReference>
<dbReference type="InterPro" id="IPR003340">
    <property type="entry name" value="B3_DNA-bd"/>
</dbReference>
<dbReference type="Gene3D" id="2.40.330.10">
    <property type="entry name" value="DNA-binding pseudobarrel domain"/>
    <property type="match status" value="1"/>
</dbReference>
<proteinExistence type="predicted"/>
<dbReference type="AlphaFoldDB" id="A0AAV6WKG0"/>
<dbReference type="CDD" id="cd10017">
    <property type="entry name" value="B3_DNA"/>
    <property type="match status" value="1"/>
</dbReference>
<accession>A0AAV6WKG0</accession>
<evidence type="ECO:0000259" key="6">
    <source>
        <dbReference type="PROSITE" id="PS50863"/>
    </source>
</evidence>
<evidence type="ECO:0000256" key="1">
    <source>
        <dbReference type="ARBA" id="ARBA00004123"/>
    </source>
</evidence>
<organism evidence="7 8">
    <name type="scientific">Buddleja alternifolia</name>
    <dbReference type="NCBI Taxonomy" id="168488"/>
    <lineage>
        <taxon>Eukaryota</taxon>
        <taxon>Viridiplantae</taxon>
        <taxon>Streptophyta</taxon>
        <taxon>Embryophyta</taxon>
        <taxon>Tracheophyta</taxon>
        <taxon>Spermatophyta</taxon>
        <taxon>Magnoliopsida</taxon>
        <taxon>eudicotyledons</taxon>
        <taxon>Gunneridae</taxon>
        <taxon>Pentapetalae</taxon>
        <taxon>asterids</taxon>
        <taxon>lamiids</taxon>
        <taxon>Lamiales</taxon>
        <taxon>Scrophulariaceae</taxon>
        <taxon>Buddlejeae</taxon>
        <taxon>Buddleja</taxon>
    </lineage>
</organism>
<keyword evidence="8" id="KW-1185">Reference proteome</keyword>
<evidence type="ECO:0000256" key="4">
    <source>
        <dbReference type="ARBA" id="ARBA00023163"/>
    </source>
</evidence>
<dbReference type="PANTHER" id="PTHR31391:SF101">
    <property type="entry name" value="B3 DOMAIN-CONTAINING PROTEIN OS01G0234100"/>
    <property type="match status" value="1"/>
</dbReference>
<dbReference type="InterPro" id="IPR015300">
    <property type="entry name" value="DNA-bd_pseudobarrel_sf"/>
</dbReference>
<evidence type="ECO:0000256" key="2">
    <source>
        <dbReference type="ARBA" id="ARBA00023015"/>
    </source>
</evidence>
<dbReference type="SUPFAM" id="SSF101936">
    <property type="entry name" value="DNA-binding pseudobarrel domain"/>
    <property type="match status" value="1"/>
</dbReference>
<keyword evidence="5" id="KW-0539">Nucleus</keyword>
<dbReference type="EMBL" id="WHWC01000015">
    <property type="protein sequence ID" value="KAG8368344.1"/>
    <property type="molecule type" value="Genomic_DNA"/>
</dbReference>
<evidence type="ECO:0000256" key="5">
    <source>
        <dbReference type="ARBA" id="ARBA00023242"/>
    </source>
</evidence>
<evidence type="ECO:0000313" key="8">
    <source>
        <dbReference type="Proteomes" id="UP000826271"/>
    </source>
</evidence>
<evidence type="ECO:0000256" key="3">
    <source>
        <dbReference type="ARBA" id="ARBA00023125"/>
    </source>
</evidence>
<dbReference type="SMART" id="SM01019">
    <property type="entry name" value="B3"/>
    <property type="match status" value="1"/>
</dbReference>
<gene>
    <name evidence="7" type="ORF">BUALT_Bualt15G0035800</name>
</gene>
<dbReference type="GO" id="GO:0003677">
    <property type="term" value="F:DNA binding"/>
    <property type="evidence" value="ECO:0007669"/>
    <property type="project" value="UniProtKB-KW"/>
</dbReference>
<comment type="caution">
    <text evidence="7">The sequence shown here is derived from an EMBL/GenBank/DDBJ whole genome shotgun (WGS) entry which is preliminary data.</text>
</comment>
<dbReference type="GO" id="GO:0005634">
    <property type="term" value="C:nucleus"/>
    <property type="evidence" value="ECO:0007669"/>
    <property type="project" value="UniProtKB-SubCell"/>
</dbReference>
<keyword evidence="2" id="KW-0805">Transcription regulation</keyword>
<keyword evidence="3" id="KW-0238">DNA-binding</keyword>
<name>A0AAV6WKG0_9LAMI</name>
<sequence>MEDNCKDRLIPYLPQHNHPNLSNLKRKRRKTFKMMEELMEIEETHRPKRVAHGLPNKTRSYKRRKIAITNDLHPQDEILSSVMERAEEVKANLNTKFPSFVKPMIHSNVRGGFWLSLPRLFCEMHLPCRDKTITLVDERHNKYYTNYLPCRRGLSGGWKGFSVAHNLEEGDVLVFQLIGVCKMKVYIVRANRFGAVDAALSLLHLQAQAKVVNHEHSKESGNFPRVQESISRPLSQEILRANFGKCVQSFKSKITTNDTRNISNDIALALEGLNLETMSVAKAIKLCDLTASPHDFTFWNKRLTTFGCFQIIVNQMRARLDQLFCLVLDSRNTSVHGSCGIKEQVFGDRRSVFIVKMQD</sequence>
<evidence type="ECO:0000313" key="7">
    <source>
        <dbReference type="EMBL" id="KAG8368344.1"/>
    </source>
</evidence>
<protein>
    <recommendedName>
        <fullName evidence="6">TF-B3 domain-containing protein</fullName>
    </recommendedName>
</protein>
<comment type="subcellular location">
    <subcellularLocation>
        <location evidence="1">Nucleus</location>
    </subcellularLocation>
</comment>
<feature type="domain" description="TF-B3" evidence="6">
    <location>
        <begin position="100"/>
        <end position="191"/>
    </location>
</feature>
<dbReference type="Proteomes" id="UP000826271">
    <property type="component" value="Unassembled WGS sequence"/>
</dbReference>
<dbReference type="Pfam" id="PF02362">
    <property type="entry name" value="B3"/>
    <property type="match status" value="1"/>
</dbReference>
<dbReference type="PROSITE" id="PS50863">
    <property type="entry name" value="B3"/>
    <property type="match status" value="1"/>
</dbReference>
<keyword evidence="4" id="KW-0804">Transcription</keyword>